<dbReference type="GO" id="GO:0005886">
    <property type="term" value="C:plasma membrane"/>
    <property type="evidence" value="ECO:0007669"/>
    <property type="project" value="TreeGrafter"/>
</dbReference>
<reference evidence="8 9" key="1">
    <citation type="submission" date="2014-11" db="EMBL/GenBank/DDBJ databases">
        <authorList>
            <person name="Zhu J."/>
            <person name="Qi W."/>
            <person name="Song R."/>
        </authorList>
    </citation>
    <scope>NUCLEOTIDE SEQUENCE [LARGE SCALE GENOMIC DNA]</scope>
</reference>
<dbReference type="GO" id="GO:0005216">
    <property type="term" value="F:monoatomic ion channel activity"/>
    <property type="evidence" value="ECO:0007669"/>
    <property type="project" value="InterPro"/>
</dbReference>
<evidence type="ECO:0000256" key="3">
    <source>
        <dbReference type="ARBA" id="ARBA00022737"/>
    </source>
</evidence>
<dbReference type="AlphaFoldDB" id="A0A0G4G2A3"/>
<dbReference type="InterPro" id="IPR024862">
    <property type="entry name" value="TRPV"/>
</dbReference>
<evidence type="ECO:0000259" key="7">
    <source>
        <dbReference type="Pfam" id="PF00520"/>
    </source>
</evidence>
<feature type="transmembrane region" description="Helical" evidence="6">
    <location>
        <begin position="297"/>
        <end position="323"/>
    </location>
</feature>
<sequence length="418" mass="46020">MGWGVPGEDPCSSVASSSRENKCSGMEMLFEVRDDVVEVMLTANPQLWKIKGKTGRTALDLAINNLDKKQAKALAAMFAAAGGAVIERLEKSSESLNKMSQPEIFPKVFPIVKRGIGERLRRSYSLGVVGLRWCSKFRGLVKSRQKDSLTDDFEKTAGWVEALTAKFCSDTMLGDFEQSFEGKEREWFALLESAEPLTVVTQAFNFVQLTPRDVFITRVLSMLLMVAFVLLHIESIKGDSDVMLPGVWPLGIRLKTAYWTDSWNRLDAGTSLSIAIFIAIHFIGWSSEAEVSSGIVVALLFVLRLLQTASLHPAVGPLILAVVRMFSDISMFLCLYVYILLVFAGVFTLLSSDEDHQYFGSFPKAILTLFYAALGDFSEALTNAIESHDTLGPSCCSPTPSSRPSYSCVDTTHALSTD</sequence>
<dbReference type="Pfam" id="PF00520">
    <property type="entry name" value="Ion_trans"/>
    <property type="match status" value="1"/>
</dbReference>
<dbReference type="InterPro" id="IPR005821">
    <property type="entry name" value="Ion_trans_dom"/>
</dbReference>
<evidence type="ECO:0000256" key="6">
    <source>
        <dbReference type="SAM" id="Phobius"/>
    </source>
</evidence>
<dbReference type="InParanoid" id="A0A0G4G2A3"/>
<dbReference type="PANTHER" id="PTHR10582">
    <property type="entry name" value="TRANSIENT RECEPTOR POTENTIAL ION CHANNEL PROTEIN"/>
    <property type="match status" value="1"/>
</dbReference>
<feature type="transmembrane region" description="Helical" evidence="6">
    <location>
        <begin position="215"/>
        <end position="233"/>
    </location>
</feature>
<comment type="subcellular location">
    <subcellularLocation>
        <location evidence="1">Membrane</location>
        <topology evidence="1">Multi-pass membrane protein</topology>
    </subcellularLocation>
</comment>
<evidence type="ECO:0000313" key="9">
    <source>
        <dbReference type="Proteomes" id="UP000041254"/>
    </source>
</evidence>
<protein>
    <recommendedName>
        <fullName evidence="7">Ion transport domain-containing protein</fullName>
    </recommendedName>
</protein>
<accession>A0A0G4G2A3</accession>
<evidence type="ECO:0000256" key="5">
    <source>
        <dbReference type="ARBA" id="ARBA00023136"/>
    </source>
</evidence>
<dbReference type="SUPFAM" id="SSF81324">
    <property type="entry name" value="Voltage-gated potassium channels"/>
    <property type="match status" value="1"/>
</dbReference>
<dbReference type="GO" id="GO:0098703">
    <property type="term" value="P:calcium ion import across plasma membrane"/>
    <property type="evidence" value="ECO:0007669"/>
    <property type="project" value="TreeGrafter"/>
</dbReference>
<dbReference type="VEuPathDB" id="CryptoDB:Vbra_6128"/>
<keyword evidence="3" id="KW-0677">Repeat</keyword>
<dbReference type="EMBL" id="CDMY01000544">
    <property type="protein sequence ID" value="CEM21877.1"/>
    <property type="molecule type" value="Genomic_DNA"/>
</dbReference>
<proteinExistence type="predicted"/>
<evidence type="ECO:0000313" key="8">
    <source>
        <dbReference type="EMBL" id="CEM21877.1"/>
    </source>
</evidence>
<feature type="transmembrane region" description="Helical" evidence="6">
    <location>
        <begin position="329"/>
        <end position="350"/>
    </location>
</feature>
<name>A0A0G4G2A3_VITBC</name>
<dbReference type="PhylomeDB" id="A0A0G4G2A3"/>
<evidence type="ECO:0000256" key="2">
    <source>
        <dbReference type="ARBA" id="ARBA00022692"/>
    </source>
</evidence>
<dbReference type="PANTHER" id="PTHR10582:SF2">
    <property type="entry name" value="INACTIVE"/>
    <property type="match status" value="1"/>
</dbReference>
<evidence type="ECO:0000256" key="4">
    <source>
        <dbReference type="ARBA" id="ARBA00022989"/>
    </source>
</evidence>
<gene>
    <name evidence="8" type="ORF">Vbra_6128</name>
</gene>
<keyword evidence="5 6" id="KW-0472">Membrane</keyword>
<keyword evidence="2 6" id="KW-0812">Transmembrane</keyword>
<keyword evidence="9" id="KW-1185">Reference proteome</keyword>
<feature type="transmembrane region" description="Helical" evidence="6">
    <location>
        <begin position="268"/>
        <end position="285"/>
    </location>
</feature>
<evidence type="ECO:0000256" key="1">
    <source>
        <dbReference type="ARBA" id="ARBA00004141"/>
    </source>
</evidence>
<dbReference type="Gene3D" id="1.10.287.70">
    <property type="match status" value="1"/>
</dbReference>
<organism evidence="8 9">
    <name type="scientific">Vitrella brassicaformis (strain CCMP3155)</name>
    <dbReference type="NCBI Taxonomy" id="1169540"/>
    <lineage>
        <taxon>Eukaryota</taxon>
        <taxon>Sar</taxon>
        <taxon>Alveolata</taxon>
        <taxon>Colpodellida</taxon>
        <taxon>Vitrellaceae</taxon>
        <taxon>Vitrella</taxon>
    </lineage>
</organism>
<keyword evidence="4 6" id="KW-1133">Transmembrane helix</keyword>
<dbReference type="Proteomes" id="UP000041254">
    <property type="component" value="Unassembled WGS sequence"/>
</dbReference>
<feature type="domain" description="Ion transport" evidence="7">
    <location>
        <begin position="250"/>
        <end position="387"/>
    </location>
</feature>